<feature type="domain" description="Peptidase M28" evidence="1">
    <location>
        <begin position="1"/>
        <end position="87"/>
    </location>
</feature>
<sequence>LAIAKIMSHYSFNHTIRFIAFSGEEVGTYGSFTYARDAYGRCDNIVAVINADMIGYANTTDGGKILRFSQSERSTWVAEFAKTICGKYMDLIDLFVELIPNHRGADHQSVLLKSLP</sequence>
<comment type="caution">
    <text evidence="2">The sequence shown here is derived from an EMBL/GenBank/DDBJ whole genome shotgun (WGS) entry which is preliminary data.</text>
</comment>
<protein>
    <recommendedName>
        <fullName evidence="1">Peptidase M28 domain-containing protein</fullName>
    </recommendedName>
</protein>
<dbReference type="EMBL" id="BARV01042995">
    <property type="protein sequence ID" value="GAI52836.1"/>
    <property type="molecule type" value="Genomic_DNA"/>
</dbReference>
<accession>X1QDD3</accession>
<dbReference type="SUPFAM" id="SSF53187">
    <property type="entry name" value="Zn-dependent exopeptidases"/>
    <property type="match status" value="1"/>
</dbReference>
<gene>
    <name evidence="2" type="ORF">S06H3_64390</name>
</gene>
<evidence type="ECO:0000313" key="2">
    <source>
        <dbReference type="EMBL" id="GAI52836.1"/>
    </source>
</evidence>
<dbReference type="InterPro" id="IPR007484">
    <property type="entry name" value="Peptidase_M28"/>
</dbReference>
<dbReference type="Pfam" id="PF04389">
    <property type="entry name" value="Peptidase_M28"/>
    <property type="match status" value="1"/>
</dbReference>
<feature type="non-terminal residue" evidence="2">
    <location>
        <position position="1"/>
    </location>
</feature>
<evidence type="ECO:0000259" key="1">
    <source>
        <dbReference type="Pfam" id="PF04389"/>
    </source>
</evidence>
<dbReference type="AlphaFoldDB" id="X1QDD3"/>
<dbReference type="Gene3D" id="3.40.630.10">
    <property type="entry name" value="Zn peptidases"/>
    <property type="match status" value="1"/>
</dbReference>
<proteinExistence type="predicted"/>
<organism evidence="2">
    <name type="scientific">marine sediment metagenome</name>
    <dbReference type="NCBI Taxonomy" id="412755"/>
    <lineage>
        <taxon>unclassified sequences</taxon>
        <taxon>metagenomes</taxon>
        <taxon>ecological metagenomes</taxon>
    </lineage>
</organism>
<reference evidence="2" key="1">
    <citation type="journal article" date="2014" name="Front. Microbiol.">
        <title>High frequency of phylogenetically diverse reductive dehalogenase-homologous genes in deep subseafloor sedimentary metagenomes.</title>
        <authorList>
            <person name="Kawai M."/>
            <person name="Futagami T."/>
            <person name="Toyoda A."/>
            <person name="Takaki Y."/>
            <person name="Nishi S."/>
            <person name="Hori S."/>
            <person name="Arai W."/>
            <person name="Tsubouchi T."/>
            <person name="Morono Y."/>
            <person name="Uchiyama I."/>
            <person name="Ito T."/>
            <person name="Fujiyama A."/>
            <person name="Inagaki F."/>
            <person name="Takami H."/>
        </authorList>
    </citation>
    <scope>NUCLEOTIDE SEQUENCE</scope>
    <source>
        <strain evidence="2">Expedition CK06-06</strain>
    </source>
</reference>
<name>X1QDD3_9ZZZZ</name>